<sequence>MWRNYLTTGVRALVKHKTYSFITIFGMAIGMAACLMILLFVRYETSYDKWVPGAENIYQFQTWFRDPDTGEEGQVQMAPYVTKGLLQKDFPQIENATYALFSAPVVFMNGQAASTKDYIYVADNFLDTVPLPMLHGDKAALDRPNVVLLSRSEAVARFGTDNVVGKTFSLISKGIRTDYPVGGVFQNLPKNSHMRINAIVRVDMGTYMANEPQFLDCWGCQGGWVYLKLKPGADPETITRQLHAWEKRNIPDQNAGEARFNAGDFSDWHVVNIRDVHLGRAQEGAMSPGNDRKTIVTFGIIALLILAMAVVNFTNLATARASQRAREVALRKVLGAARRQLIIQFIGESILIAFLAMLIALAMVEVLMPAFAAFLDADIKVRYFGADGIALPMVALVLVVGVVAGTYPAFFLSRFQPAQVLKANKSSSEAAGTGRLRTALVIGQFAVSIGLMICTAVIYAQTVYARTVDPGFKRDHIVQIDGLNRYQLINSGNQIVERFKNVEGVKAVGRTGIGIATDGNNNTGVMVPGNPKPVNIGFYNVDPGFLDAMGMRMVAGRWFDENRPLDNATLPFPPTPEAQTALAARGANIVVNESGARRLGYTNPRDIIGKQFRVAMVEDQFGLVPVTVVGVAADARFRSVKQPLDDIMFVSGDSGHQVLIVRYQGDPAAMRGRLESAWREITTEVPFDAKFSEDIIGELYRADDARAKTFAAFALLSVVVGCLGLFGLAAFTAERRTKEIGIRKVLGARSRDIVRLLAWQFSKPVIIANLIAWPVAWWVMRDWLNSFDARIALGPTPFVLAGGLALAIALGTIAGHAFRVARTNPIHALRYE</sequence>
<dbReference type="Pfam" id="PF12704">
    <property type="entry name" value="MacB_PCD"/>
    <property type="match status" value="2"/>
</dbReference>
<dbReference type="GO" id="GO:0005886">
    <property type="term" value="C:plasma membrane"/>
    <property type="evidence" value="ECO:0007669"/>
    <property type="project" value="UniProtKB-SubCell"/>
</dbReference>
<evidence type="ECO:0000313" key="9">
    <source>
        <dbReference type="EMBL" id="SMF66001.1"/>
    </source>
</evidence>
<evidence type="ECO:0000256" key="6">
    <source>
        <dbReference type="SAM" id="Phobius"/>
    </source>
</evidence>
<keyword evidence="4 6" id="KW-1133">Transmembrane helix</keyword>
<feature type="domain" description="ABC3 transporter permease C-terminal" evidence="7">
    <location>
        <begin position="712"/>
        <end position="825"/>
    </location>
</feature>
<keyword evidence="2" id="KW-1003">Cell membrane</keyword>
<dbReference type="PANTHER" id="PTHR30572">
    <property type="entry name" value="MEMBRANE COMPONENT OF TRANSPORTER-RELATED"/>
    <property type="match status" value="1"/>
</dbReference>
<dbReference type="RefSeq" id="WP_085218096.1">
    <property type="nucleotide sequence ID" value="NZ_LT840185.1"/>
</dbReference>
<gene>
    <name evidence="9" type="ORF">SAMN06295910_1354</name>
</gene>
<keyword evidence="3 6" id="KW-0812">Transmembrane</keyword>
<dbReference type="Pfam" id="PF02687">
    <property type="entry name" value="FtsX"/>
    <property type="match status" value="2"/>
</dbReference>
<evidence type="ECO:0000256" key="4">
    <source>
        <dbReference type="ARBA" id="ARBA00022989"/>
    </source>
</evidence>
<evidence type="ECO:0000256" key="1">
    <source>
        <dbReference type="ARBA" id="ARBA00004651"/>
    </source>
</evidence>
<feature type="domain" description="ABC3 transporter permease C-terminal" evidence="7">
    <location>
        <begin position="300"/>
        <end position="417"/>
    </location>
</feature>
<dbReference type="Proteomes" id="UP000192934">
    <property type="component" value="Chromosome I"/>
</dbReference>
<dbReference type="InterPro" id="IPR003838">
    <property type="entry name" value="ABC3_permease_C"/>
</dbReference>
<comment type="subcellular location">
    <subcellularLocation>
        <location evidence="1">Cell membrane</location>
        <topology evidence="1">Multi-pass membrane protein</topology>
    </subcellularLocation>
</comment>
<dbReference type="PANTHER" id="PTHR30572:SF18">
    <property type="entry name" value="ABC-TYPE MACROLIDE FAMILY EXPORT SYSTEM PERMEASE COMPONENT 2"/>
    <property type="match status" value="1"/>
</dbReference>
<dbReference type="GO" id="GO:0022857">
    <property type="term" value="F:transmembrane transporter activity"/>
    <property type="evidence" value="ECO:0007669"/>
    <property type="project" value="TreeGrafter"/>
</dbReference>
<feature type="domain" description="MacB-like periplasmic core" evidence="8">
    <location>
        <begin position="446"/>
        <end position="653"/>
    </location>
</feature>
<proteinExistence type="predicted"/>
<dbReference type="PROSITE" id="PS51257">
    <property type="entry name" value="PROKAR_LIPOPROTEIN"/>
    <property type="match status" value="1"/>
</dbReference>
<keyword evidence="5 6" id="KW-0472">Membrane</keyword>
<feature type="transmembrane region" description="Helical" evidence="6">
    <location>
        <begin position="798"/>
        <end position="821"/>
    </location>
</feature>
<reference evidence="10" key="1">
    <citation type="submission" date="2017-04" db="EMBL/GenBank/DDBJ databases">
        <authorList>
            <person name="Varghese N."/>
            <person name="Submissions S."/>
        </authorList>
    </citation>
    <scope>NUCLEOTIDE SEQUENCE [LARGE SCALE GENOMIC DNA]</scope>
    <source>
        <strain evidence="10">Dd16</strain>
    </source>
</reference>
<evidence type="ECO:0000313" key="10">
    <source>
        <dbReference type="Proteomes" id="UP000192934"/>
    </source>
</evidence>
<feature type="transmembrane region" description="Helical" evidence="6">
    <location>
        <begin position="710"/>
        <end position="732"/>
    </location>
</feature>
<dbReference type="AlphaFoldDB" id="A0A1X7G8W8"/>
<evidence type="ECO:0000259" key="7">
    <source>
        <dbReference type="Pfam" id="PF02687"/>
    </source>
</evidence>
<feature type="domain" description="MacB-like periplasmic core" evidence="8">
    <location>
        <begin position="20"/>
        <end position="243"/>
    </location>
</feature>
<dbReference type="InterPro" id="IPR050250">
    <property type="entry name" value="Macrolide_Exporter_MacB"/>
</dbReference>
<dbReference type="InterPro" id="IPR025857">
    <property type="entry name" value="MacB_PCD"/>
</dbReference>
<protein>
    <submittedName>
        <fullName evidence="9">Putative ABC transport system permease protein</fullName>
    </submittedName>
</protein>
<evidence type="ECO:0000256" key="5">
    <source>
        <dbReference type="ARBA" id="ARBA00023136"/>
    </source>
</evidence>
<feature type="transmembrane region" description="Helical" evidence="6">
    <location>
        <begin position="436"/>
        <end position="460"/>
    </location>
</feature>
<evidence type="ECO:0000256" key="2">
    <source>
        <dbReference type="ARBA" id="ARBA00022475"/>
    </source>
</evidence>
<dbReference type="STRING" id="941907.SAMN06295910_1354"/>
<dbReference type="OrthoDB" id="9770036at2"/>
<organism evidence="9 10">
    <name type="scientific">Allosphingosinicella indica</name>
    <dbReference type="NCBI Taxonomy" id="941907"/>
    <lineage>
        <taxon>Bacteria</taxon>
        <taxon>Pseudomonadati</taxon>
        <taxon>Pseudomonadota</taxon>
        <taxon>Alphaproteobacteria</taxon>
        <taxon>Sphingomonadales</taxon>
        <taxon>Sphingomonadaceae</taxon>
        <taxon>Allosphingosinicella</taxon>
    </lineage>
</organism>
<keyword evidence="10" id="KW-1185">Reference proteome</keyword>
<name>A0A1X7G8W8_9SPHN</name>
<feature type="transmembrane region" description="Helical" evidence="6">
    <location>
        <begin position="295"/>
        <end position="317"/>
    </location>
</feature>
<feature type="transmembrane region" description="Helical" evidence="6">
    <location>
        <begin position="753"/>
        <end position="778"/>
    </location>
</feature>
<feature type="transmembrane region" description="Helical" evidence="6">
    <location>
        <begin position="341"/>
        <end position="368"/>
    </location>
</feature>
<feature type="transmembrane region" description="Helical" evidence="6">
    <location>
        <begin position="21"/>
        <end position="41"/>
    </location>
</feature>
<accession>A0A1X7G8W8</accession>
<dbReference type="EMBL" id="LT840185">
    <property type="protein sequence ID" value="SMF66001.1"/>
    <property type="molecule type" value="Genomic_DNA"/>
</dbReference>
<feature type="transmembrane region" description="Helical" evidence="6">
    <location>
        <begin position="388"/>
        <end position="415"/>
    </location>
</feature>
<evidence type="ECO:0000259" key="8">
    <source>
        <dbReference type="Pfam" id="PF12704"/>
    </source>
</evidence>
<evidence type="ECO:0000256" key="3">
    <source>
        <dbReference type="ARBA" id="ARBA00022692"/>
    </source>
</evidence>